<dbReference type="InterPro" id="IPR003593">
    <property type="entry name" value="AAA+_ATPase"/>
</dbReference>
<dbReference type="Pfam" id="PF22977">
    <property type="entry name" value="WHD"/>
    <property type="match status" value="1"/>
</dbReference>
<comment type="similarity">
    <text evidence="1">Belongs to the AAA ATPase family.</text>
</comment>
<protein>
    <submittedName>
        <fullName evidence="5">ATPase AAA</fullName>
    </submittedName>
</protein>
<dbReference type="GO" id="GO:0016887">
    <property type="term" value="F:ATP hydrolysis activity"/>
    <property type="evidence" value="ECO:0007669"/>
    <property type="project" value="InterPro"/>
</dbReference>
<dbReference type="AlphaFoldDB" id="A0A917HFN2"/>
<dbReference type="Gene3D" id="1.10.8.60">
    <property type="match status" value="1"/>
</dbReference>
<evidence type="ECO:0000256" key="1">
    <source>
        <dbReference type="ARBA" id="ARBA00006914"/>
    </source>
</evidence>
<dbReference type="SUPFAM" id="SSF52540">
    <property type="entry name" value="P-loop containing nucleoside triphosphate hydrolases"/>
    <property type="match status" value="2"/>
</dbReference>
<dbReference type="InterPro" id="IPR050221">
    <property type="entry name" value="26S_Proteasome_ATPase"/>
</dbReference>
<comment type="caution">
    <text evidence="5">The sequence shown here is derived from an EMBL/GenBank/DDBJ whole genome shotgun (WGS) entry which is preliminary data.</text>
</comment>
<dbReference type="PANTHER" id="PTHR23073">
    <property type="entry name" value="26S PROTEASOME REGULATORY SUBUNIT"/>
    <property type="match status" value="1"/>
</dbReference>
<keyword evidence="6" id="KW-1185">Reference proteome</keyword>
<dbReference type="InterPro" id="IPR054472">
    <property type="entry name" value="WHD"/>
</dbReference>
<evidence type="ECO:0000313" key="6">
    <source>
        <dbReference type="Proteomes" id="UP000600247"/>
    </source>
</evidence>
<reference evidence="5 6" key="1">
    <citation type="journal article" date="2014" name="Int. J. Syst. Evol. Microbiol.">
        <title>Complete genome sequence of Corynebacterium casei LMG S-19264T (=DSM 44701T), isolated from a smear-ripened cheese.</title>
        <authorList>
            <consortium name="US DOE Joint Genome Institute (JGI-PGF)"/>
            <person name="Walter F."/>
            <person name="Albersmeier A."/>
            <person name="Kalinowski J."/>
            <person name="Ruckert C."/>
        </authorList>
    </citation>
    <scope>NUCLEOTIDE SEQUENCE [LARGE SCALE GENOMIC DNA]</scope>
    <source>
        <strain evidence="5 6">CGMCC 1.15286</strain>
    </source>
</reference>
<dbReference type="RefSeq" id="WP_188890770.1">
    <property type="nucleotide sequence ID" value="NZ_BMHY01000007.1"/>
</dbReference>
<proteinExistence type="inferred from homology"/>
<evidence type="ECO:0000259" key="4">
    <source>
        <dbReference type="SMART" id="SM00382"/>
    </source>
</evidence>
<keyword evidence="3" id="KW-0067">ATP-binding</keyword>
<dbReference type="SMART" id="SM00382">
    <property type="entry name" value="AAA"/>
    <property type="match status" value="2"/>
</dbReference>
<evidence type="ECO:0000256" key="3">
    <source>
        <dbReference type="ARBA" id="ARBA00022840"/>
    </source>
</evidence>
<dbReference type="GO" id="GO:0005524">
    <property type="term" value="F:ATP binding"/>
    <property type="evidence" value="ECO:0007669"/>
    <property type="project" value="UniProtKB-KW"/>
</dbReference>
<sequence>MPKYYNRLQYIQDQLSITERGIRLLLHHFESRETAGDSSLALRGLVITPADIERTLEMEHGPGSYDPLEEFRLERIQAERMIAEAVAESLEAGLKLPLLQLAQRFKLSVWELRCVVLVLAAEIDSRWESWFGYLNDDVTLRMPTAELALSMLGDRPEDEVSGRFFIGEGSVLRRYLLQQTDSPPGRSSLRQILKLDARIVGYLLETELLDKRLSDCVVLTEAGDTLPPMLVGNERLEGLAAAVRRDRGQGEEDEGIPDSYDEQTLPFLQITGPQGAGKKLLARHLARVLKQPLLLVRLDGLLASGEKVREKLQLLIREAVLIGAVIAFEEAKTAKTDEEQGSGMFREIRQMLDEYRVMADEPAVLWLTREERRSEQLPLPEGAGLLNIALTVPDADQRLLLWTQAAHGGVDMPVLAELADKYKFTPGQIEGTMRQARRKAALGSGRSLTLRDIDEASRNHVSHRLSELSDLLKPSRGWDDLVLPEEPFALLKEACSRYRNGETVYSRWGFGQKLPYGRGLSMLFAGPPGTGKTMAAEVVAKELGLELYRIDLSRVVSKYIGETEKNLRELFAEAENSGSILFFDEGDALFGKRTEVKDSHDRYANMEAAYLLQRIEAFDGVSILATNLQQNMDEAFMRRMQTIIQFPFPDKEGREHIFRGLLPKEAPLDPGLDLPFLADRIEVSGGHIKNIVLSAAFLAAGEGMPIGMRHMIRASRQELQKMGKIIVKESFEPYL</sequence>
<dbReference type="Proteomes" id="UP000600247">
    <property type="component" value="Unassembled WGS sequence"/>
</dbReference>
<dbReference type="EMBL" id="BMHY01000007">
    <property type="protein sequence ID" value="GGG77764.1"/>
    <property type="molecule type" value="Genomic_DNA"/>
</dbReference>
<dbReference type="Pfam" id="PF00004">
    <property type="entry name" value="AAA"/>
    <property type="match status" value="1"/>
</dbReference>
<feature type="domain" description="AAA+ ATPase" evidence="4">
    <location>
        <begin position="518"/>
        <end position="650"/>
    </location>
</feature>
<name>A0A917HFN2_9BACL</name>
<dbReference type="Gene3D" id="3.40.50.300">
    <property type="entry name" value="P-loop containing nucleotide triphosphate hydrolases"/>
    <property type="match status" value="2"/>
</dbReference>
<dbReference type="InterPro" id="IPR027417">
    <property type="entry name" value="P-loop_NTPase"/>
</dbReference>
<evidence type="ECO:0000313" key="5">
    <source>
        <dbReference type="EMBL" id="GGG77764.1"/>
    </source>
</evidence>
<evidence type="ECO:0000256" key="2">
    <source>
        <dbReference type="ARBA" id="ARBA00022741"/>
    </source>
</evidence>
<accession>A0A917HFN2</accession>
<feature type="domain" description="AAA+ ATPase" evidence="4">
    <location>
        <begin position="264"/>
        <end position="475"/>
    </location>
</feature>
<gene>
    <name evidence="5" type="ORF">GCM10010918_38130</name>
</gene>
<dbReference type="CDD" id="cd19481">
    <property type="entry name" value="RecA-like_protease"/>
    <property type="match status" value="1"/>
</dbReference>
<organism evidence="5 6">
    <name type="scientific">Paenibacillus radicis</name>
    <name type="common">ex Gao et al. 2016</name>
    <dbReference type="NCBI Taxonomy" id="1737354"/>
    <lineage>
        <taxon>Bacteria</taxon>
        <taxon>Bacillati</taxon>
        <taxon>Bacillota</taxon>
        <taxon>Bacilli</taxon>
        <taxon>Bacillales</taxon>
        <taxon>Paenibacillaceae</taxon>
        <taxon>Paenibacillus</taxon>
    </lineage>
</organism>
<dbReference type="InterPro" id="IPR003959">
    <property type="entry name" value="ATPase_AAA_core"/>
</dbReference>
<keyword evidence="2" id="KW-0547">Nucleotide-binding</keyword>